<dbReference type="OrthoDB" id="3477487at2"/>
<accession>A0A372JI60</accession>
<sequence>MEWETFAAELADDLADLPAGALLVISEREEGGRFTQFAQEDDALLAYLCDNTFLQPEDHASPEARRLIEAAGWNAPDPRRGRDDWWYRLPWPSPSADYRRLTGMIVTAFRDGYGIPSPEGWTYRAWNEREGNAPLTLPSLDLHQVPLR</sequence>
<dbReference type="Pfam" id="PF22552">
    <property type="entry name" value="TY-Chap3"/>
    <property type="match status" value="1"/>
</dbReference>
<protein>
    <recommendedName>
        <fullName evidence="1">TY-Chap N-terminal domain-containing protein</fullName>
    </recommendedName>
</protein>
<dbReference type="InterPro" id="IPR054344">
    <property type="entry name" value="TY-Chap_N"/>
</dbReference>
<evidence type="ECO:0000313" key="2">
    <source>
        <dbReference type="EMBL" id="RFU39476.1"/>
    </source>
</evidence>
<organism evidence="2 3">
    <name type="scientific">Actinomadura logoneensis</name>
    <dbReference type="NCBI Taxonomy" id="2293572"/>
    <lineage>
        <taxon>Bacteria</taxon>
        <taxon>Bacillati</taxon>
        <taxon>Actinomycetota</taxon>
        <taxon>Actinomycetes</taxon>
        <taxon>Streptosporangiales</taxon>
        <taxon>Thermomonosporaceae</taxon>
        <taxon>Actinomadura</taxon>
    </lineage>
</organism>
<name>A0A372JI60_9ACTN</name>
<keyword evidence="3" id="KW-1185">Reference proteome</keyword>
<comment type="caution">
    <text evidence="2">The sequence shown here is derived from an EMBL/GenBank/DDBJ whole genome shotgun (WGS) entry which is preliminary data.</text>
</comment>
<feature type="domain" description="TY-Chap N-terminal" evidence="1">
    <location>
        <begin position="1"/>
        <end position="119"/>
    </location>
</feature>
<proteinExistence type="predicted"/>
<evidence type="ECO:0000259" key="1">
    <source>
        <dbReference type="Pfam" id="PF22552"/>
    </source>
</evidence>
<dbReference type="AlphaFoldDB" id="A0A372JI60"/>
<dbReference type="RefSeq" id="WP_117359385.1">
    <property type="nucleotide sequence ID" value="NZ_QURH01000337.1"/>
</dbReference>
<gene>
    <name evidence="2" type="ORF">DZF91_22230</name>
</gene>
<dbReference type="EMBL" id="QURH01000337">
    <property type="protein sequence ID" value="RFU39476.1"/>
    <property type="molecule type" value="Genomic_DNA"/>
</dbReference>
<evidence type="ECO:0000313" key="3">
    <source>
        <dbReference type="Proteomes" id="UP000261811"/>
    </source>
</evidence>
<dbReference type="Proteomes" id="UP000261811">
    <property type="component" value="Unassembled WGS sequence"/>
</dbReference>
<reference evidence="2 3" key="1">
    <citation type="submission" date="2018-08" db="EMBL/GenBank/DDBJ databases">
        <title>Actinomadura jelena sp. nov., a novel Actinomycete isolated from soil in Chad.</title>
        <authorList>
            <person name="Shi L."/>
        </authorList>
    </citation>
    <scope>NUCLEOTIDE SEQUENCE [LARGE SCALE GENOMIC DNA]</scope>
    <source>
        <strain evidence="2 3">NEAU-G17</strain>
    </source>
</reference>